<protein>
    <recommendedName>
        <fullName evidence="3">Sporulation inhibitor of replication protein SirA</fullName>
    </recommendedName>
</protein>
<dbReference type="STRING" id="263475.AMD00_12525"/>
<name>A0A0M0LE16_9BACL</name>
<dbReference type="AlphaFoldDB" id="A0A0M0LE16"/>
<proteinExistence type="predicted"/>
<reference evidence="2" key="1">
    <citation type="submission" date="2015-08" db="EMBL/GenBank/DDBJ databases">
        <title>Fjat-10028 dsm 16317.</title>
        <authorList>
            <person name="Liu B."/>
            <person name="Wang J."/>
            <person name="Zhu Y."/>
            <person name="Liu G."/>
            <person name="Chen Q."/>
            <person name="Chen Z."/>
            <person name="Lan J."/>
            <person name="Che J."/>
            <person name="Ge C."/>
            <person name="Shi H."/>
            <person name="Pan Z."/>
            <person name="Liu X."/>
        </authorList>
    </citation>
    <scope>NUCLEOTIDE SEQUENCE [LARGE SCALE GENOMIC DNA]</scope>
    <source>
        <strain evidence="2">DSM 16317</strain>
    </source>
</reference>
<evidence type="ECO:0000313" key="1">
    <source>
        <dbReference type="EMBL" id="KOO49201.1"/>
    </source>
</evidence>
<organism evidence="1 2">
    <name type="scientific">Viridibacillus arvi</name>
    <dbReference type="NCBI Taxonomy" id="263475"/>
    <lineage>
        <taxon>Bacteria</taxon>
        <taxon>Bacillati</taxon>
        <taxon>Bacillota</taxon>
        <taxon>Bacilli</taxon>
        <taxon>Bacillales</taxon>
        <taxon>Caryophanaceae</taxon>
        <taxon>Viridibacillus</taxon>
    </lineage>
</organism>
<gene>
    <name evidence="1" type="ORF">AMD00_12525</name>
</gene>
<evidence type="ECO:0008006" key="3">
    <source>
        <dbReference type="Google" id="ProtNLM"/>
    </source>
</evidence>
<accession>A0A0M0LE16</accession>
<dbReference type="Gene3D" id="3.30.310.250">
    <property type="entry name" value="Sporulation inhibitor of replication protein SirA"/>
    <property type="match status" value="1"/>
</dbReference>
<dbReference type="Proteomes" id="UP000036867">
    <property type="component" value="Unassembled WGS sequence"/>
</dbReference>
<dbReference type="RefSeq" id="WP_053417390.1">
    <property type="nucleotide sequence ID" value="NZ_LILB01000005.1"/>
</dbReference>
<dbReference type="InterPro" id="IPR019683">
    <property type="entry name" value="SirA"/>
</dbReference>
<dbReference type="Pfam" id="PF10747">
    <property type="entry name" value="SirA"/>
    <property type="match status" value="1"/>
</dbReference>
<dbReference type="GeneID" id="301136916"/>
<comment type="caution">
    <text evidence="1">The sequence shown here is derived from an EMBL/GenBank/DDBJ whole genome shotgun (WGS) entry which is preliminary data.</text>
</comment>
<keyword evidence="2" id="KW-1185">Reference proteome</keyword>
<evidence type="ECO:0000313" key="2">
    <source>
        <dbReference type="Proteomes" id="UP000036867"/>
    </source>
</evidence>
<sequence length="146" mass="17273">MRIYSIFHVKKKHQAFVYGRERLLFDLIQSSNTYEHAMHPTQEISYLCEPLDMMEIELIIQQQLGNSFSGIQTKDHQIFLMNEFKGEIQIDIFPYYIAVVCVGSRMLELDLFATLSKLSDCFIGFNKDEMECGWLKPLKFHSHERR</sequence>
<dbReference type="InterPro" id="IPR038449">
    <property type="entry name" value="SirA_sf"/>
</dbReference>
<dbReference type="EMBL" id="LILB01000005">
    <property type="protein sequence ID" value="KOO49201.1"/>
    <property type="molecule type" value="Genomic_DNA"/>
</dbReference>